<dbReference type="EMBL" id="JBJJXI010000040">
    <property type="protein sequence ID" value="KAL3402070.1"/>
    <property type="molecule type" value="Genomic_DNA"/>
</dbReference>
<protein>
    <submittedName>
        <fullName evidence="2">Uncharacterized protein</fullName>
    </submittedName>
</protein>
<name>A0ABD2X9Y1_9HYME</name>
<sequence>MMTLDVNNSSGAYQTSGDDAPTTVVPIPWSDGPRTFALANARLISCNRSKSPRSVNNCNSAVLSEFGYRINPSVMTD</sequence>
<evidence type="ECO:0000313" key="3">
    <source>
        <dbReference type="Proteomes" id="UP001627154"/>
    </source>
</evidence>
<proteinExistence type="predicted"/>
<dbReference type="AlphaFoldDB" id="A0ABD2X9Y1"/>
<organism evidence="2 3">
    <name type="scientific">Trichogramma kaykai</name>
    <dbReference type="NCBI Taxonomy" id="54128"/>
    <lineage>
        <taxon>Eukaryota</taxon>
        <taxon>Metazoa</taxon>
        <taxon>Ecdysozoa</taxon>
        <taxon>Arthropoda</taxon>
        <taxon>Hexapoda</taxon>
        <taxon>Insecta</taxon>
        <taxon>Pterygota</taxon>
        <taxon>Neoptera</taxon>
        <taxon>Endopterygota</taxon>
        <taxon>Hymenoptera</taxon>
        <taxon>Apocrita</taxon>
        <taxon>Proctotrupomorpha</taxon>
        <taxon>Chalcidoidea</taxon>
        <taxon>Trichogrammatidae</taxon>
        <taxon>Trichogramma</taxon>
    </lineage>
</organism>
<feature type="compositionally biased region" description="Polar residues" evidence="1">
    <location>
        <begin position="1"/>
        <end position="17"/>
    </location>
</feature>
<gene>
    <name evidence="2" type="ORF">TKK_004899</name>
</gene>
<dbReference type="Proteomes" id="UP001627154">
    <property type="component" value="Unassembled WGS sequence"/>
</dbReference>
<evidence type="ECO:0000313" key="2">
    <source>
        <dbReference type="EMBL" id="KAL3402070.1"/>
    </source>
</evidence>
<evidence type="ECO:0000256" key="1">
    <source>
        <dbReference type="SAM" id="MobiDB-lite"/>
    </source>
</evidence>
<keyword evidence="3" id="KW-1185">Reference proteome</keyword>
<reference evidence="2 3" key="1">
    <citation type="journal article" date="2024" name="bioRxiv">
        <title>A reference genome for Trichogramma kaykai: A tiny desert-dwelling parasitoid wasp with competing sex-ratio distorters.</title>
        <authorList>
            <person name="Culotta J."/>
            <person name="Lindsey A.R."/>
        </authorList>
    </citation>
    <scope>NUCLEOTIDE SEQUENCE [LARGE SCALE GENOMIC DNA]</scope>
    <source>
        <strain evidence="2 3">KSX58</strain>
    </source>
</reference>
<comment type="caution">
    <text evidence="2">The sequence shown here is derived from an EMBL/GenBank/DDBJ whole genome shotgun (WGS) entry which is preliminary data.</text>
</comment>
<accession>A0ABD2X9Y1</accession>
<feature type="region of interest" description="Disordered" evidence="1">
    <location>
        <begin position="1"/>
        <end position="26"/>
    </location>
</feature>